<evidence type="ECO:0000313" key="4">
    <source>
        <dbReference type="Proteomes" id="UP000218151"/>
    </source>
</evidence>
<dbReference type="AlphaFoldDB" id="A0A2A2SB74"/>
<keyword evidence="1" id="KW-0732">Signal</keyword>
<protein>
    <submittedName>
        <fullName evidence="3">DUF305 domain-containing protein</fullName>
    </submittedName>
</protein>
<dbReference type="OrthoDB" id="517560at2"/>
<sequence>MKSKLVLAGAAALLAAPLVAQQAMDHSKMNHSQMNHSQMSGMMQPTAANPFPPAEMKMHERMMSAMGADAGETWTRKMIEHHRGAVEMSQLVLRNTQNAEVRREAQKTIASQNREIATLQAMLRKMGKSAQ</sequence>
<dbReference type="InterPro" id="IPR005183">
    <property type="entry name" value="DUF305_CopM-like"/>
</dbReference>
<feature type="chain" id="PRO_5012810492" evidence="1">
    <location>
        <begin position="23"/>
        <end position="131"/>
    </location>
</feature>
<name>A0A2A2SB74_9SPHN</name>
<dbReference type="RefSeq" id="WP_095999598.1">
    <property type="nucleotide sequence ID" value="NZ_NSLI01000006.1"/>
</dbReference>
<dbReference type="Proteomes" id="UP000218151">
    <property type="component" value="Unassembled WGS sequence"/>
</dbReference>
<accession>A0A2A2SB74</accession>
<dbReference type="Pfam" id="PF03713">
    <property type="entry name" value="DUF305"/>
    <property type="match status" value="1"/>
</dbReference>
<feature type="domain" description="DUF305" evidence="2">
    <location>
        <begin position="26"/>
        <end position="123"/>
    </location>
</feature>
<evidence type="ECO:0000259" key="2">
    <source>
        <dbReference type="Pfam" id="PF03713"/>
    </source>
</evidence>
<evidence type="ECO:0000313" key="3">
    <source>
        <dbReference type="EMBL" id="PAX06463.1"/>
    </source>
</evidence>
<evidence type="ECO:0000256" key="1">
    <source>
        <dbReference type="SAM" id="SignalP"/>
    </source>
</evidence>
<comment type="caution">
    <text evidence="3">The sequence shown here is derived from an EMBL/GenBank/DDBJ whole genome shotgun (WGS) entry which is preliminary data.</text>
</comment>
<dbReference type="EMBL" id="NSLI01000006">
    <property type="protein sequence ID" value="PAX06463.1"/>
    <property type="molecule type" value="Genomic_DNA"/>
</dbReference>
<reference evidence="4" key="1">
    <citation type="submission" date="2017-09" db="EMBL/GenBank/DDBJ databases">
        <authorList>
            <person name="Feng G."/>
            <person name="Zhu H."/>
        </authorList>
    </citation>
    <scope>NUCLEOTIDE SEQUENCE [LARGE SCALE GENOMIC DNA]</scope>
    <source>
        <strain evidence="4">1PNM-20</strain>
    </source>
</reference>
<proteinExistence type="predicted"/>
<feature type="signal peptide" evidence="1">
    <location>
        <begin position="1"/>
        <end position="22"/>
    </location>
</feature>
<keyword evidence="4" id="KW-1185">Reference proteome</keyword>
<organism evidence="3 4">
    <name type="scientific">Sphingomonas lenta</name>
    <dbReference type="NCBI Taxonomy" id="1141887"/>
    <lineage>
        <taxon>Bacteria</taxon>
        <taxon>Pseudomonadati</taxon>
        <taxon>Pseudomonadota</taxon>
        <taxon>Alphaproteobacteria</taxon>
        <taxon>Sphingomonadales</taxon>
        <taxon>Sphingomonadaceae</taxon>
        <taxon>Sphingomonas</taxon>
    </lineage>
</organism>
<dbReference type="InterPro" id="IPR012347">
    <property type="entry name" value="Ferritin-like"/>
</dbReference>
<gene>
    <name evidence="3" type="ORF">CKY28_17045</name>
</gene>
<dbReference type="Gene3D" id="1.20.1260.10">
    <property type="match status" value="1"/>
</dbReference>